<dbReference type="Gene3D" id="3.50.50.60">
    <property type="entry name" value="FAD/NAD(P)-binding domain"/>
    <property type="match status" value="1"/>
</dbReference>
<dbReference type="AlphaFoldDB" id="A0A8H5TD89"/>
<keyword evidence="9 12" id="KW-0503">Monooxygenase</keyword>
<gene>
    <name evidence="12" type="ORF">FHETE_5721</name>
</gene>
<keyword evidence="13" id="KW-1185">Reference proteome</keyword>
<evidence type="ECO:0000256" key="1">
    <source>
        <dbReference type="ARBA" id="ARBA00001974"/>
    </source>
</evidence>
<dbReference type="InterPro" id="IPR002938">
    <property type="entry name" value="FAD-bd"/>
</dbReference>
<evidence type="ECO:0000313" key="12">
    <source>
        <dbReference type="EMBL" id="KAF5667452.1"/>
    </source>
</evidence>
<dbReference type="PANTHER" id="PTHR47356:SF2">
    <property type="entry name" value="FAD-BINDING DOMAIN-CONTAINING PROTEIN-RELATED"/>
    <property type="match status" value="1"/>
</dbReference>
<comment type="similarity">
    <text evidence="3">Belongs to the paxM FAD-dependent monooxygenase family.</text>
</comment>
<keyword evidence="7" id="KW-1133">Transmembrane helix</keyword>
<dbReference type="GO" id="GO:0004497">
    <property type="term" value="F:monooxygenase activity"/>
    <property type="evidence" value="ECO:0007669"/>
    <property type="project" value="UniProtKB-KW"/>
</dbReference>
<evidence type="ECO:0000256" key="8">
    <source>
        <dbReference type="ARBA" id="ARBA00023002"/>
    </source>
</evidence>
<organism evidence="12 13">
    <name type="scientific">Fusarium heterosporum</name>
    <dbReference type="NCBI Taxonomy" id="42747"/>
    <lineage>
        <taxon>Eukaryota</taxon>
        <taxon>Fungi</taxon>
        <taxon>Dikarya</taxon>
        <taxon>Ascomycota</taxon>
        <taxon>Pezizomycotina</taxon>
        <taxon>Sordariomycetes</taxon>
        <taxon>Hypocreomycetidae</taxon>
        <taxon>Hypocreales</taxon>
        <taxon>Nectriaceae</taxon>
        <taxon>Fusarium</taxon>
        <taxon>Fusarium heterosporum species complex</taxon>
    </lineage>
</organism>
<dbReference type="GO" id="GO:0071949">
    <property type="term" value="F:FAD binding"/>
    <property type="evidence" value="ECO:0007669"/>
    <property type="project" value="InterPro"/>
</dbReference>
<comment type="subcellular location">
    <subcellularLocation>
        <location evidence="2">Membrane</location>
    </subcellularLocation>
</comment>
<accession>A0A8H5TD89</accession>
<name>A0A8H5TD89_FUSHE</name>
<dbReference type="Pfam" id="PF01494">
    <property type="entry name" value="FAD_binding_3"/>
    <property type="match status" value="1"/>
</dbReference>
<keyword evidence="4" id="KW-0285">Flavoprotein</keyword>
<reference evidence="12 13" key="1">
    <citation type="submission" date="2020-05" db="EMBL/GenBank/DDBJ databases">
        <title>Identification and distribution of gene clusters putatively required for synthesis of sphingolipid metabolism inhibitors in phylogenetically diverse species of the filamentous fungus Fusarium.</title>
        <authorList>
            <person name="Kim H.-S."/>
            <person name="Busman M."/>
            <person name="Brown D.W."/>
            <person name="Divon H."/>
            <person name="Uhlig S."/>
            <person name="Proctor R.H."/>
        </authorList>
    </citation>
    <scope>NUCLEOTIDE SEQUENCE [LARGE SCALE GENOMIC DNA]</scope>
    <source>
        <strain evidence="12 13">NRRL 20693</strain>
    </source>
</reference>
<protein>
    <submittedName>
        <fullName evidence="12">6-hydroxynicotinate 3-monooxygenase</fullName>
    </submittedName>
</protein>
<dbReference type="Proteomes" id="UP000567885">
    <property type="component" value="Unassembled WGS sequence"/>
</dbReference>
<keyword evidence="10" id="KW-0472">Membrane</keyword>
<evidence type="ECO:0000256" key="6">
    <source>
        <dbReference type="ARBA" id="ARBA00022827"/>
    </source>
</evidence>
<evidence type="ECO:0000256" key="5">
    <source>
        <dbReference type="ARBA" id="ARBA00022692"/>
    </source>
</evidence>
<sequence length="431" mass="47447">MDSFKVIIVGAGPVGLVLAHALQASGIDYVLVEQRTQIPPDPAYGLFLWPQIMRIFHQLGILDQVLAVSQPMLEAIHRSVNGDVLRREEGFRKLEVMFGYPMSIFNRGDFASTLLNALDKKDERVKTNKRLSKIVNREDGVTVEFADGTSEKGSIVVGADGVWSSVRDQMTAQAPKGLFDEKSNPFHATHAGVFAKADLTDAIESGRNINVYQPGSHVQVFTTRAEAMIIVYHRIAAESKRTYFGQNDAEEAAKPWLDVPVGEGLTFGDLWKKKTAGGSANFDEGVLPWWHWGRMVLVGDAAHKMNPIRGAGACCGIEDVVALVNALKETLREEANPSIFELSQAFVAYQYEREAAAKLWMEVSRMNLELCIGPHQPALKTASIADLKVIPLVADGPILKDVPFPNQKSGFIPWVRKAGKSKDAEQVKARL</sequence>
<dbReference type="GO" id="GO:0016020">
    <property type="term" value="C:membrane"/>
    <property type="evidence" value="ECO:0007669"/>
    <property type="project" value="UniProtKB-SubCell"/>
</dbReference>
<comment type="cofactor">
    <cofactor evidence="1">
        <name>FAD</name>
        <dbReference type="ChEBI" id="CHEBI:57692"/>
    </cofactor>
</comment>
<comment type="caution">
    <text evidence="12">The sequence shown here is derived from an EMBL/GenBank/DDBJ whole genome shotgun (WGS) entry which is preliminary data.</text>
</comment>
<evidence type="ECO:0000313" key="13">
    <source>
        <dbReference type="Proteomes" id="UP000567885"/>
    </source>
</evidence>
<evidence type="ECO:0000256" key="4">
    <source>
        <dbReference type="ARBA" id="ARBA00022630"/>
    </source>
</evidence>
<evidence type="ECO:0000256" key="3">
    <source>
        <dbReference type="ARBA" id="ARBA00007992"/>
    </source>
</evidence>
<keyword evidence="8" id="KW-0560">Oxidoreductase</keyword>
<dbReference type="InterPro" id="IPR050562">
    <property type="entry name" value="FAD_mOase_fung"/>
</dbReference>
<feature type="domain" description="FAD-binding" evidence="11">
    <location>
        <begin position="5"/>
        <end position="358"/>
    </location>
</feature>
<dbReference type="PANTHER" id="PTHR47356">
    <property type="entry name" value="FAD-DEPENDENT MONOOXYGENASE ASQG-RELATED"/>
    <property type="match status" value="1"/>
</dbReference>
<evidence type="ECO:0000259" key="11">
    <source>
        <dbReference type="Pfam" id="PF01494"/>
    </source>
</evidence>
<keyword evidence="5" id="KW-0812">Transmembrane</keyword>
<evidence type="ECO:0000256" key="7">
    <source>
        <dbReference type="ARBA" id="ARBA00022989"/>
    </source>
</evidence>
<keyword evidence="6" id="KW-0274">FAD</keyword>
<dbReference type="EMBL" id="JAAGWQ010000101">
    <property type="protein sequence ID" value="KAF5667452.1"/>
    <property type="molecule type" value="Genomic_DNA"/>
</dbReference>
<dbReference type="OrthoDB" id="16820at2759"/>
<evidence type="ECO:0000256" key="9">
    <source>
        <dbReference type="ARBA" id="ARBA00023033"/>
    </source>
</evidence>
<evidence type="ECO:0000256" key="2">
    <source>
        <dbReference type="ARBA" id="ARBA00004370"/>
    </source>
</evidence>
<dbReference type="InterPro" id="IPR036188">
    <property type="entry name" value="FAD/NAD-bd_sf"/>
</dbReference>
<dbReference type="SUPFAM" id="SSF51905">
    <property type="entry name" value="FAD/NAD(P)-binding domain"/>
    <property type="match status" value="1"/>
</dbReference>
<proteinExistence type="inferred from homology"/>
<dbReference type="PRINTS" id="PR00420">
    <property type="entry name" value="RNGMNOXGNASE"/>
</dbReference>
<evidence type="ECO:0000256" key="10">
    <source>
        <dbReference type="ARBA" id="ARBA00023136"/>
    </source>
</evidence>